<sequence length="90" mass="9644">MLRQRHRSASAIWHRIIRKQGHSTGRLDGKVAVVAAATSGIGSRTVAVFVAEGAKIVIAGQSMREGESAAASKDVVGWIRRRLRKAQALA</sequence>
<dbReference type="EMBL" id="CP030057">
    <property type="protein sequence ID" value="QOZ63456.1"/>
    <property type="molecule type" value="Genomic_DNA"/>
</dbReference>
<evidence type="ECO:0000313" key="2">
    <source>
        <dbReference type="Proteomes" id="UP000593880"/>
    </source>
</evidence>
<dbReference type="InterPro" id="IPR036291">
    <property type="entry name" value="NAD(P)-bd_dom_sf"/>
</dbReference>
<evidence type="ECO:0000313" key="1">
    <source>
        <dbReference type="EMBL" id="QOZ63456.1"/>
    </source>
</evidence>
<protein>
    <recommendedName>
        <fullName evidence="3">SDR family NAD(P)-dependent oxidoreductase</fullName>
    </recommendedName>
</protein>
<dbReference type="Gene3D" id="3.40.50.720">
    <property type="entry name" value="NAD(P)-binding Rossmann-like Domain"/>
    <property type="match status" value="1"/>
</dbReference>
<reference evidence="1 2" key="1">
    <citation type="submission" date="2018-06" db="EMBL/GenBank/DDBJ databases">
        <title>Comparative genomics of rhizobia nodulating Arachis hypogaea in China.</title>
        <authorList>
            <person name="Li Y."/>
        </authorList>
    </citation>
    <scope>NUCLEOTIDE SEQUENCE [LARGE SCALE GENOMIC DNA]</scope>
    <source>
        <strain evidence="1 2">CCBAU 51658</strain>
    </source>
</reference>
<proteinExistence type="predicted"/>
<gene>
    <name evidence="1" type="ORF">XH86_35550</name>
</gene>
<evidence type="ECO:0008006" key="3">
    <source>
        <dbReference type="Google" id="ProtNLM"/>
    </source>
</evidence>
<dbReference type="Proteomes" id="UP000593880">
    <property type="component" value="Chromosome"/>
</dbReference>
<organism evidence="1 2">
    <name type="scientific">Bradyrhizobium guangdongense</name>
    <dbReference type="NCBI Taxonomy" id="1325090"/>
    <lineage>
        <taxon>Bacteria</taxon>
        <taxon>Pseudomonadati</taxon>
        <taxon>Pseudomonadota</taxon>
        <taxon>Alphaproteobacteria</taxon>
        <taxon>Hyphomicrobiales</taxon>
        <taxon>Nitrobacteraceae</taxon>
        <taxon>Bradyrhizobium</taxon>
    </lineage>
</organism>
<dbReference type="SUPFAM" id="SSF51735">
    <property type="entry name" value="NAD(P)-binding Rossmann-fold domains"/>
    <property type="match status" value="1"/>
</dbReference>
<name>A0A7S7ZU48_9BRAD</name>
<keyword evidence="2" id="KW-1185">Reference proteome</keyword>
<accession>A0A7S7ZU48</accession>